<protein>
    <submittedName>
        <fullName evidence="1">Uncharacterized protein</fullName>
    </submittedName>
</protein>
<dbReference type="Proteomes" id="UP000197138">
    <property type="component" value="Unassembled WGS sequence"/>
</dbReference>
<name>A0A218X217_PUNGR</name>
<organism evidence="1 2">
    <name type="scientific">Punica granatum</name>
    <name type="common">Pomegranate</name>
    <dbReference type="NCBI Taxonomy" id="22663"/>
    <lineage>
        <taxon>Eukaryota</taxon>
        <taxon>Viridiplantae</taxon>
        <taxon>Streptophyta</taxon>
        <taxon>Embryophyta</taxon>
        <taxon>Tracheophyta</taxon>
        <taxon>Spermatophyta</taxon>
        <taxon>Magnoliopsida</taxon>
        <taxon>eudicotyledons</taxon>
        <taxon>Gunneridae</taxon>
        <taxon>Pentapetalae</taxon>
        <taxon>rosids</taxon>
        <taxon>malvids</taxon>
        <taxon>Myrtales</taxon>
        <taxon>Lythraceae</taxon>
        <taxon>Punica</taxon>
    </lineage>
</organism>
<proteinExistence type="predicted"/>
<accession>A0A218X217</accession>
<gene>
    <name evidence="1" type="ORF">CDL15_Pgr016235</name>
</gene>
<dbReference type="EMBL" id="MTKT01002495">
    <property type="protein sequence ID" value="OWM78511.1"/>
    <property type="molecule type" value="Genomic_DNA"/>
</dbReference>
<sequence length="82" mass="9472">MKASGTVAGQEEKEFLRWVSRDYAEPIKCEREASEKDKLAEESKMAAVRDSSQIRGEVPYYALNRYAVSSSQLEKKQNLWRI</sequence>
<reference evidence="2" key="1">
    <citation type="journal article" date="2017" name="Plant J.">
        <title>The pomegranate (Punica granatum L.) genome and the genomics of punicalagin biosynthesis.</title>
        <authorList>
            <person name="Qin G."/>
            <person name="Xu C."/>
            <person name="Ming R."/>
            <person name="Tang H."/>
            <person name="Guyot R."/>
            <person name="Kramer E.M."/>
            <person name="Hu Y."/>
            <person name="Yi X."/>
            <person name="Qi Y."/>
            <person name="Xu X."/>
            <person name="Gao Z."/>
            <person name="Pan H."/>
            <person name="Jian J."/>
            <person name="Tian Y."/>
            <person name="Yue Z."/>
            <person name="Xu Y."/>
        </authorList>
    </citation>
    <scope>NUCLEOTIDE SEQUENCE [LARGE SCALE GENOMIC DNA]</scope>
    <source>
        <strain evidence="2">cv. Dabenzi</strain>
    </source>
</reference>
<dbReference type="AlphaFoldDB" id="A0A218X217"/>
<evidence type="ECO:0000313" key="1">
    <source>
        <dbReference type="EMBL" id="OWM78511.1"/>
    </source>
</evidence>
<comment type="caution">
    <text evidence="1">The sequence shown here is derived from an EMBL/GenBank/DDBJ whole genome shotgun (WGS) entry which is preliminary data.</text>
</comment>
<evidence type="ECO:0000313" key="2">
    <source>
        <dbReference type="Proteomes" id="UP000197138"/>
    </source>
</evidence>